<dbReference type="PRINTS" id="PR00371">
    <property type="entry name" value="FPNCR"/>
</dbReference>
<evidence type="ECO:0000313" key="5">
    <source>
        <dbReference type="Proteomes" id="UP000242849"/>
    </source>
</evidence>
<gene>
    <name evidence="4" type="ORF">SAMN05421553_2682</name>
</gene>
<dbReference type="STRING" id="53406.SAMN05421553_2682"/>
<dbReference type="PANTHER" id="PTHR19384">
    <property type="entry name" value="NITRIC OXIDE SYNTHASE-RELATED"/>
    <property type="match status" value="1"/>
</dbReference>
<dbReference type="GO" id="GO:0050660">
    <property type="term" value="F:flavin adenine dinucleotide binding"/>
    <property type="evidence" value="ECO:0007669"/>
    <property type="project" value="TreeGrafter"/>
</dbReference>
<evidence type="ECO:0000313" key="4">
    <source>
        <dbReference type="EMBL" id="SED45007.1"/>
    </source>
</evidence>
<organism evidence="4 5">
    <name type="scientific">Pseudomonas anguilliseptica</name>
    <dbReference type="NCBI Taxonomy" id="53406"/>
    <lineage>
        <taxon>Bacteria</taxon>
        <taxon>Pseudomonadati</taxon>
        <taxon>Pseudomonadota</taxon>
        <taxon>Gammaproteobacteria</taxon>
        <taxon>Pseudomonadales</taxon>
        <taxon>Pseudomonadaceae</taxon>
        <taxon>Pseudomonas</taxon>
    </lineage>
</organism>
<dbReference type="SUPFAM" id="SSF63380">
    <property type="entry name" value="Riboflavin synthase domain-like"/>
    <property type="match status" value="1"/>
</dbReference>
<dbReference type="GO" id="GO:0003958">
    <property type="term" value="F:NADPH-hemoprotein reductase activity"/>
    <property type="evidence" value="ECO:0007669"/>
    <property type="project" value="UniProtKB-EC"/>
</dbReference>
<dbReference type="PANTHER" id="PTHR19384:SF17">
    <property type="entry name" value="NADPH--CYTOCHROME P450 REDUCTASE"/>
    <property type="match status" value="1"/>
</dbReference>
<dbReference type="EC" id="1.6.2.4" evidence="2"/>
<evidence type="ECO:0000256" key="2">
    <source>
        <dbReference type="ARBA" id="ARBA00023797"/>
    </source>
</evidence>
<dbReference type="EMBL" id="FNSC01000001">
    <property type="protein sequence ID" value="SED45007.1"/>
    <property type="molecule type" value="Genomic_DNA"/>
</dbReference>
<dbReference type="OrthoDB" id="9816402at2"/>
<accession>A0A1H5ARN3</accession>
<dbReference type="Gene3D" id="3.40.50.80">
    <property type="entry name" value="Nucleotide-binding domain of ferredoxin-NADP reductase (FNR) module"/>
    <property type="match status" value="1"/>
</dbReference>
<dbReference type="SUPFAM" id="SSF52343">
    <property type="entry name" value="Ferredoxin reductase-like, C-terminal NADP-linked domain"/>
    <property type="match status" value="1"/>
</dbReference>
<dbReference type="Pfam" id="PF00175">
    <property type="entry name" value="NAD_binding_1"/>
    <property type="match status" value="1"/>
</dbReference>
<dbReference type="InterPro" id="IPR001433">
    <property type="entry name" value="OxRdtase_FAD/NAD-bd"/>
</dbReference>
<dbReference type="InterPro" id="IPR039261">
    <property type="entry name" value="FNR_nucleotide-bd"/>
</dbReference>
<proteinExistence type="predicted"/>
<evidence type="ECO:0000256" key="1">
    <source>
        <dbReference type="ARBA" id="ARBA00022630"/>
    </source>
</evidence>
<evidence type="ECO:0000259" key="3">
    <source>
        <dbReference type="Pfam" id="PF00175"/>
    </source>
</evidence>
<dbReference type="GO" id="GO:0010181">
    <property type="term" value="F:FMN binding"/>
    <property type="evidence" value="ECO:0007669"/>
    <property type="project" value="TreeGrafter"/>
</dbReference>
<sequence length="209" mass="22795">MMLLAAREYSIASLPSDGELELIVRQERHADGSLGLGSGWLTEGAALQGQLLARVRRNSAFHAPDDARPLILIGNGNGNGNGTGLAGLRSLLKARIVAGHTANWLLFGERNAAYDFYCQAQLQGWLATGDLAWLDLAFSRDQAAKVYVQDRLRESAERLREWLAEGAAIYVCGSLDGMAAGVDQALHELLGEAAVNRLREEGRYRRDVY</sequence>
<dbReference type="Proteomes" id="UP000242849">
    <property type="component" value="Unassembled WGS sequence"/>
</dbReference>
<dbReference type="CDD" id="cd06200">
    <property type="entry name" value="SiR_like1"/>
    <property type="match status" value="1"/>
</dbReference>
<dbReference type="InterPro" id="IPR001709">
    <property type="entry name" value="Flavoprot_Pyr_Nucl_cyt_Rdtase"/>
</dbReference>
<feature type="domain" description="Oxidoreductase FAD/NAD(P)-binding" evidence="3">
    <location>
        <begin position="81"/>
        <end position="183"/>
    </location>
</feature>
<dbReference type="GO" id="GO:0005829">
    <property type="term" value="C:cytosol"/>
    <property type="evidence" value="ECO:0007669"/>
    <property type="project" value="TreeGrafter"/>
</dbReference>
<dbReference type="AlphaFoldDB" id="A0A1H5ARN3"/>
<keyword evidence="5" id="KW-1185">Reference proteome</keyword>
<protein>
    <recommendedName>
        <fullName evidence="2">NADPH--hemoprotein reductase</fullName>
        <ecNumber evidence="2">1.6.2.4</ecNumber>
    </recommendedName>
</protein>
<keyword evidence="1" id="KW-0285">Flavoprotein</keyword>
<reference evidence="5" key="1">
    <citation type="submission" date="2016-10" db="EMBL/GenBank/DDBJ databases">
        <authorList>
            <person name="Varghese N."/>
            <person name="Submissions S."/>
        </authorList>
    </citation>
    <scope>NUCLEOTIDE SEQUENCE [LARGE SCALE GENOMIC DNA]</scope>
    <source>
        <strain evidence="5">DSM 12111</strain>
    </source>
</reference>
<name>A0A1H5ARN3_PSEAG</name>
<dbReference type="InterPro" id="IPR017938">
    <property type="entry name" value="Riboflavin_synthase-like_b-brl"/>
</dbReference>